<evidence type="ECO:0000256" key="1">
    <source>
        <dbReference type="SAM" id="MobiDB-lite"/>
    </source>
</evidence>
<evidence type="ECO:0000256" key="2">
    <source>
        <dbReference type="SAM" id="SignalP"/>
    </source>
</evidence>
<feature type="region of interest" description="Disordered" evidence="1">
    <location>
        <begin position="40"/>
        <end position="60"/>
    </location>
</feature>
<evidence type="ECO:0000313" key="4">
    <source>
        <dbReference type="Proteomes" id="UP000519897"/>
    </source>
</evidence>
<feature type="chain" id="PRO_5030860131" evidence="2">
    <location>
        <begin position="25"/>
        <end position="84"/>
    </location>
</feature>
<accession>A0A7W6PR22</accession>
<proteinExistence type="predicted"/>
<comment type="caution">
    <text evidence="3">The sequence shown here is derived from an EMBL/GenBank/DDBJ whole genome shotgun (WGS) entry which is preliminary data.</text>
</comment>
<sequence length="84" mass="9477">MNKLILAAALTLSSVIAMPAASYADSVTIRTYDGPGMHRGWDRAHRGPHARMVREERRSHDCMTKKVTTMRHGERVTKVTKVCR</sequence>
<keyword evidence="2" id="KW-0732">Signal</keyword>
<gene>
    <name evidence="3" type="ORF">GGQ72_000759</name>
</gene>
<dbReference type="Proteomes" id="UP000519897">
    <property type="component" value="Unassembled WGS sequence"/>
</dbReference>
<evidence type="ECO:0000313" key="3">
    <source>
        <dbReference type="EMBL" id="MBB4142260.1"/>
    </source>
</evidence>
<keyword evidence="4" id="KW-1185">Reference proteome</keyword>
<dbReference type="AlphaFoldDB" id="A0A7W6PR22"/>
<name>A0A7W6PR22_9HYPH</name>
<dbReference type="RefSeq" id="WP_062554547.1">
    <property type="nucleotide sequence ID" value="NZ_CP049250.1"/>
</dbReference>
<protein>
    <submittedName>
        <fullName evidence="3">Uncharacterized protein</fullName>
    </submittedName>
</protein>
<organism evidence="3 4">
    <name type="scientific">Rhizobium rhizoryzae</name>
    <dbReference type="NCBI Taxonomy" id="451876"/>
    <lineage>
        <taxon>Bacteria</taxon>
        <taxon>Pseudomonadati</taxon>
        <taxon>Pseudomonadota</taxon>
        <taxon>Alphaproteobacteria</taxon>
        <taxon>Hyphomicrobiales</taxon>
        <taxon>Rhizobiaceae</taxon>
        <taxon>Rhizobium/Agrobacterium group</taxon>
        <taxon>Rhizobium</taxon>
    </lineage>
</organism>
<reference evidence="3 4" key="1">
    <citation type="submission" date="2020-08" db="EMBL/GenBank/DDBJ databases">
        <title>Genomic Encyclopedia of Type Strains, Phase IV (KMG-IV): sequencing the most valuable type-strain genomes for metagenomic binning, comparative biology and taxonomic classification.</title>
        <authorList>
            <person name="Goeker M."/>
        </authorList>
    </citation>
    <scope>NUCLEOTIDE SEQUENCE [LARGE SCALE GENOMIC DNA]</scope>
    <source>
        <strain evidence="3 4">DSM 29514</strain>
    </source>
</reference>
<dbReference type="EMBL" id="JACIEC010000001">
    <property type="protein sequence ID" value="MBB4142260.1"/>
    <property type="molecule type" value="Genomic_DNA"/>
</dbReference>
<feature type="signal peptide" evidence="2">
    <location>
        <begin position="1"/>
        <end position="24"/>
    </location>
</feature>